<organism evidence="8 9">
    <name type="scientific">Phaseolus coccineus</name>
    <name type="common">Scarlet runner bean</name>
    <name type="synonym">Phaseolus multiflorus</name>
    <dbReference type="NCBI Taxonomy" id="3886"/>
    <lineage>
        <taxon>Eukaryota</taxon>
        <taxon>Viridiplantae</taxon>
        <taxon>Streptophyta</taxon>
        <taxon>Embryophyta</taxon>
        <taxon>Tracheophyta</taxon>
        <taxon>Spermatophyta</taxon>
        <taxon>Magnoliopsida</taxon>
        <taxon>eudicotyledons</taxon>
        <taxon>Gunneridae</taxon>
        <taxon>Pentapetalae</taxon>
        <taxon>rosids</taxon>
        <taxon>fabids</taxon>
        <taxon>Fabales</taxon>
        <taxon>Fabaceae</taxon>
        <taxon>Papilionoideae</taxon>
        <taxon>50 kb inversion clade</taxon>
        <taxon>NPAAA clade</taxon>
        <taxon>indigoferoid/millettioid clade</taxon>
        <taxon>Phaseoleae</taxon>
        <taxon>Phaseolus</taxon>
    </lineage>
</organism>
<evidence type="ECO:0000256" key="4">
    <source>
        <dbReference type="ARBA" id="ARBA00022840"/>
    </source>
</evidence>
<evidence type="ECO:0000256" key="6">
    <source>
        <dbReference type="RuleBase" id="RU365068"/>
    </source>
</evidence>
<reference evidence="8 9" key="1">
    <citation type="submission" date="2024-01" db="EMBL/GenBank/DDBJ databases">
        <title>The genomes of 5 underutilized Papilionoideae crops provide insights into root nodulation and disease resistanc.</title>
        <authorList>
            <person name="Jiang F."/>
        </authorList>
    </citation>
    <scope>NUCLEOTIDE SEQUENCE [LARGE SCALE GENOMIC DNA]</scope>
    <source>
        <strain evidence="8">JINMINGXINNONG_FW02</strain>
        <tissue evidence="8">Leaves</tissue>
    </source>
</reference>
<keyword evidence="4 6" id="KW-0067">ATP-binding</keyword>
<dbReference type="Proteomes" id="UP001374584">
    <property type="component" value="Unassembled WGS sequence"/>
</dbReference>
<dbReference type="SUPFAM" id="SSF52540">
    <property type="entry name" value="P-loop containing nucleoside triphosphate hydrolases"/>
    <property type="match status" value="1"/>
</dbReference>
<keyword evidence="9" id="KW-1185">Reference proteome</keyword>
<dbReference type="EMBL" id="JAYMYR010000004">
    <property type="protein sequence ID" value="KAK7367849.1"/>
    <property type="molecule type" value="Genomic_DNA"/>
</dbReference>
<feature type="domain" description="DEAD-box RNA helicase Q" evidence="7">
    <location>
        <begin position="89"/>
        <end position="117"/>
    </location>
</feature>
<comment type="domain">
    <text evidence="6">The Q motif is unique to and characteristic of the DEAD box family of RNA helicases and controls ATP binding and hydrolysis.</text>
</comment>
<evidence type="ECO:0000313" key="8">
    <source>
        <dbReference type="EMBL" id="KAK7367849.1"/>
    </source>
</evidence>
<dbReference type="GO" id="GO:0003724">
    <property type="term" value="F:RNA helicase activity"/>
    <property type="evidence" value="ECO:0007669"/>
    <property type="project" value="UniProtKB-EC"/>
</dbReference>
<dbReference type="InterPro" id="IPR027417">
    <property type="entry name" value="P-loop_NTPase"/>
</dbReference>
<evidence type="ECO:0000256" key="2">
    <source>
        <dbReference type="ARBA" id="ARBA00022801"/>
    </source>
</evidence>
<comment type="caution">
    <text evidence="8">The sequence shown here is derived from an EMBL/GenBank/DDBJ whole genome shotgun (WGS) entry which is preliminary data.</text>
</comment>
<dbReference type="PROSITE" id="PS51195">
    <property type="entry name" value="Q_MOTIF"/>
    <property type="match status" value="1"/>
</dbReference>
<dbReference type="GO" id="GO:0005524">
    <property type="term" value="F:ATP binding"/>
    <property type="evidence" value="ECO:0007669"/>
    <property type="project" value="UniProtKB-UniRule"/>
</dbReference>
<comment type="similarity">
    <text evidence="6">Belongs to the DEAD box helicase family.</text>
</comment>
<evidence type="ECO:0000256" key="1">
    <source>
        <dbReference type="ARBA" id="ARBA00022741"/>
    </source>
</evidence>
<dbReference type="InterPro" id="IPR014014">
    <property type="entry name" value="RNA_helicase_DEAD_Q_motif"/>
</dbReference>
<dbReference type="EC" id="3.6.4.13" evidence="6"/>
<sequence length="200" mass="23417">MLRVRISLLLRVRKRIKETVEGFNVFRNFTSVKQSNGEVQADEESIELNRKKNKKEKNRQLERDAIFRKQHNVHVSSYNVPSPLQSFDKLKTRYNCSSYLLRNLKELGFKLPTPIQRQAIPVLLDCCECFACAPTGSRKILAFVCPMFMKLKPFLHSVNRYGLRQPKACRTRRVSRVASHTTLGLQESFGHYRYNVWILI</sequence>
<dbReference type="Gene3D" id="3.40.50.300">
    <property type="entry name" value="P-loop containing nucleotide triphosphate hydrolases"/>
    <property type="match status" value="1"/>
</dbReference>
<gene>
    <name evidence="8" type="ORF">VNO80_09868</name>
</gene>
<evidence type="ECO:0000313" key="9">
    <source>
        <dbReference type="Proteomes" id="UP001374584"/>
    </source>
</evidence>
<name>A0AAN9RE50_PHACN</name>
<dbReference type="AlphaFoldDB" id="A0AAN9RE50"/>
<comment type="function">
    <text evidence="6">RNA helicase.</text>
</comment>
<evidence type="ECO:0000256" key="3">
    <source>
        <dbReference type="ARBA" id="ARBA00022806"/>
    </source>
</evidence>
<accession>A0AAN9RE50</accession>
<dbReference type="GO" id="GO:0003723">
    <property type="term" value="F:RNA binding"/>
    <property type="evidence" value="ECO:0007669"/>
    <property type="project" value="UniProtKB-UniRule"/>
</dbReference>
<feature type="short sequence motif" description="Q motif" evidence="5">
    <location>
        <begin position="89"/>
        <end position="117"/>
    </location>
</feature>
<keyword evidence="1 6" id="KW-0547">Nucleotide-binding</keyword>
<evidence type="ECO:0000256" key="5">
    <source>
        <dbReference type="PROSITE-ProRule" id="PRU00552"/>
    </source>
</evidence>
<protein>
    <recommendedName>
        <fullName evidence="6">ATP-dependent RNA helicase</fullName>
        <ecNumber evidence="6">3.6.4.13</ecNumber>
    </recommendedName>
</protein>
<keyword evidence="6" id="KW-0694">RNA-binding</keyword>
<keyword evidence="3 6" id="KW-0347">Helicase</keyword>
<dbReference type="GO" id="GO:0016787">
    <property type="term" value="F:hydrolase activity"/>
    <property type="evidence" value="ECO:0007669"/>
    <property type="project" value="UniProtKB-KW"/>
</dbReference>
<dbReference type="PANTHER" id="PTHR24031">
    <property type="entry name" value="RNA HELICASE"/>
    <property type="match status" value="1"/>
</dbReference>
<evidence type="ECO:0000259" key="7">
    <source>
        <dbReference type="PROSITE" id="PS51195"/>
    </source>
</evidence>
<comment type="catalytic activity">
    <reaction evidence="6">
        <text>ATP + H2O = ADP + phosphate + H(+)</text>
        <dbReference type="Rhea" id="RHEA:13065"/>
        <dbReference type="ChEBI" id="CHEBI:15377"/>
        <dbReference type="ChEBI" id="CHEBI:15378"/>
        <dbReference type="ChEBI" id="CHEBI:30616"/>
        <dbReference type="ChEBI" id="CHEBI:43474"/>
        <dbReference type="ChEBI" id="CHEBI:456216"/>
        <dbReference type="EC" id="3.6.4.13"/>
    </reaction>
</comment>
<proteinExistence type="inferred from homology"/>
<keyword evidence="2 6" id="KW-0378">Hydrolase</keyword>